<comment type="caution">
    <text evidence="1">The sequence shown here is derived from an EMBL/GenBank/DDBJ whole genome shotgun (WGS) entry which is preliminary data.</text>
</comment>
<dbReference type="Proteomes" id="UP001500177">
    <property type="component" value="Unassembled WGS sequence"/>
</dbReference>
<evidence type="ECO:0000313" key="1">
    <source>
        <dbReference type="EMBL" id="GAA1513640.1"/>
    </source>
</evidence>
<dbReference type="PROSITE" id="PS51257">
    <property type="entry name" value="PROKAR_LIPOPROTEIN"/>
    <property type="match status" value="1"/>
</dbReference>
<gene>
    <name evidence="1" type="ORF">GCM10009690_15710</name>
</gene>
<keyword evidence="2" id="KW-1185">Reference proteome</keyword>
<reference evidence="1 2" key="1">
    <citation type="journal article" date="2019" name="Int. J. Syst. Evol. Microbiol.">
        <title>The Global Catalogue of Microorganisms (GCM) 10K type strain sequencing project: providing services to taxonomists for standard genome sequencing and annotation.</title>
        <authorList>
            <consortium name="The Broad Institute Genomics Platform"/>
            <consortium name="The Broad Institute Genome Sequencing Center for Infectious Disease"/>
            <person name="Wu L."/>
            <person name="Ma J."/>
        </authorList>
    </citation>
    <scope>NUCLEOTIDE SEQUENCE [LARGE SCALE GENOMIC DNA]</scope>
    <source>
        <strain evidence="1 2">JCM 13318</strain>
    </source>
</reference>
<name>A0ABN2A8H0_9MICO</name>
<evidence type="ECO:0000313" key="2">
    <source>
        <dbReference type="Proteomes" id="UP001500177"/>
    </source>
</evidence>
<proteinExistence type="predicted"/>
<organism evidence="1 2">
    <name type="scientific">Brevibacterium permense</name>
    <dbReference type="NCBI Taxonomy" id="234834"/>
    <lineage>
        <taxon>Bacteria</taxon>
        <taxon>Bacillati</taxon>
        <taxon>Actinomycetota</taxon>
        <taxon>Actinomycetes</taxon>
        <taxon>Micrococcales</taxon>
        <taxon>Brevibacteriaceae</taxon>
        <taxon>Brevibacterium</taxon>
    </lineage>
</organism>
<protein>
    <submittedName>
        <fullName evidence="1">Uncharacterized protein</fullName>
    </submittedName>
</protein>
<dbReference type="RefSeq" id="WP_173151302.1">
    <property type="nucleotide sequence ID" value="NZ_BAAALX010000009.1"/>
</dbReference>
<sequence>MTIPKVESARDKWGHCTHCGVTVISCKALTRDRGYGCCPNCTHQEKTDATA</sequence>
<accession>A0ABN2A8H0</accession>
<dbReference type="EMBL" id="BAAALX010000009">
    <property type="protein sequence ID" value="GAA1513640.1"/>
    <property type="molecule type" value="Genomic_DNA"/>
</dbReference>